<dbReference type="SUPFAM" id="SSF47384">
    <property type="entry name" value="Homodimeric domain of signal transducing histidine kinase"/>
    <property type="match status" value="1"/>
</dbReference>
<dbReference type="InterPro" id="IPR003660">
    <property type="entry name" value="HAMP_dom"/>
</dbReference>
<dbReference type="CDD" id="cd06225">
    <property type="entry name" value="HAMP"/>
    <property type="match status" value="1"/>
</dbReference>
<dbReference type="InterPro" id="IPR005467">
    <property type="entry name" value="His_kinase_dom"/>
</dbReference>
<dbReference type="PANTHER" id="PTHR45436:SF8">
    <property type="entry name" value="HISTIDINE KINASE"/>
    <property type="match status" value="1"/>
</dbReference>
<dbReference type="InterPro" id="IPR050428">
    <property type="entry name" value="TCS_sensor_his_kinase"/>
</dbReference>
<dbReference type="AlphaFoldDB" id="A0A365R2J6"/>
<dbReference type="Gene3D" id="1.10.287.130">
    <property type="match status" value="1"/>
</dbReference>
<evidence type="ECO:0000256" key="9">
    <source>
        <dbReference type="ARBA" id="ARBA00023012"/>
    </source>
</evidence>
<feature type="domain" description="Histidine kinase" evidence="11">
    <location>
        <begin position="255"/>
        <end position="465"/>
    </location>
</feature>
<dbReference type="InterPro" id="IPR003594">
    <property type="entry name" value="HATPase_dom"/>
</dbReference>
<feature type="transmembrane region" description="Helical" evidence="10">
    <location>
        <begin position="170"/>
        <end position="195"/>
    </location>
</feature>
<dbReference type="GO" id="GO:0000155">
    <property type="term" value="F:phosphorelay sensor kinase activity"/>
    <property type="evidence" value="ECO:0007669"/>
    <property type="project" value="InterPro"/>
</dbReference>
<evidence type="ECO:0000256" key="7">
    <source>
        <dbReference type="ARBA" id="ARBA00022777"/>
    </source>
</evidence>
<dbReference type="PROSITE" id="PS50109">
    <property type="entry name" value="HIS_KIN"/>
    <property type="match status" value="1"/>
</dbReference>
<dbReference type="Gene3D" id="3.30.565.10">
    <property type="entry name" value="Histidine kinase-like ATPase, C-terminal domain"/>
    <property type="match status" value="1"/>
</dbReference>
<dbReference type="InterPro" id="IPR036097">
    <property type="entry name" value="HisK_dim/P_sf"/>
</dbReference>
<evidence type="ECO:0000313" key="14">
    <source>
        <dbReference type="Proteomes" id="UP000252458"/>
    </source>
</evidence>
<keyword evidence="5" id="KW-0808">Transferase</keyword>
<organism evidence="13 14">
    <name type="scientific">Burkholderia reimsis</name>
    <dbReference type="NCBI Taxonomy" id="2234132"/>
    <lineage>
        <taxon>Bacteria</taxon>
        <taxon>Pseudomonadati</taxon>
        <taxon>Pseudomonadota</taxon>
        <taxon>Betaproteobacteria</taxon>
        <taxon>Burkholderiales</taxon>
        <taxon>Burkholderiaceae</taxon>
        <taxon>Burkholderia</taxon>
    </lineage>
</organism>
<evidence type="ECO:0000256" key="2">
    <source>
        <dbReference type="ARBA" id="ARBA00004370"/>
    </source>
</evidence>
<reference evidence="13 14" key="1">
    <citation type="submission" date="2018-06" db="EMBL/GenBank/DDBJ databases">
        <title>Draft genome sequence of Burkholderia reimsis strain BE51 isolated from a French agricultural soil.</title>
        <authorList>
            <person name="Esmaeel Q."/>
        </authorList>
    </citation>
    <scope>NUCLEOTIDE SEQUENCE [LARGE SCALE GENOMIC DNA]</scope>
    <source>
        <strain evidence="13 14">BE51</strain>
    </source>
</reference>
<evidence type="ECO:0000256" key="5">
    <source>
        <dbReference type="ARBA" id="ARBA00022679"/>
    </source>
</evidence>
<dbReference type="SMART" id="SM00304">
    <property type="entry name" value="HAMP"/>
    <property type="match status" value="1"/>
</dbReference>
<comment type="subcellular location">
    <subcellularLocation>
        <location evidence="2">Membrane</location>
    </subcellularLocation>
</comment>
<evidence type="ECO:0000256" key="4">
    <source>
        <dbReference type="ARBA" id="ARBA00022553"/>
    </source>
</evidence>
<keyword evidence="4" id="KW-0597">Phosphoprotein</keyword>
<name>A0A365R2J6_9BURK</name>
<protein>
    <recommendedName>
        <fullName evidence="3">histidine kinase</fullName>
        <ecNumber evidence="3">2.7.13.3</ecNumber>
    </recommendedName>
</protein>
<dbReference type="GO" id="GO:0005886">
    <property type="term" value="C:plasma membrane"/>
    <property type="evidence" value="ECO:0007669"/>
    <property type="project" value="TreeGrafter"/>
</dbReference>
<dbReference type="SUPFAM" id="SSF55874">
    <property type="entry name" value="ATPase domain of HSP90 chaperone/DNA topoisomerase II/histidine kinase"/>
    <property type="match status" value="1"/>
</dbReference>
<feature type="domain" description="HAMP" evidence="12">
    <location>
        <begin position="195"/>
        <end position="247"/>
    </location>
</feature>
<accession>A0A365R2J6</accession>
<keyword evidence="14" id="KW-1185">Reference proteome</keyword>
<dbReference type="PANTHER" id="PTHR45436">
    <property type="entry name" value="SENSOR HISTIDINE KINASE YKOH"/>
    <property type="match status" value="1"/>
</dbReference>
<evidence type="ECO:0000259" key="11">
    <source>
        <dbReference type="PROSITE" id="PS50109"/>
    </source>
</evidence>
<dbReference type="Pfam" id="PF02518">
    <property type="entry name" value="HATPase_c"/>
    <property type="match status" value="1"/>
</dbReference>
<keyword evidence="9" id="KW-0902">Two-component regulatory system</keyword>
<evidence type="ECO:0000256" key="10">
    <source>
        <dbReference type="SAM" id="Phobius"/>
    </source>
</evidence>
<dbReference type="InterPro" id="IPR003661">
    <property type="entry name" value="HisK_dim/P_dom"/>
</dbReference>
<gene>
    <name evidence="13" type="ORF">DPV79_00925</name>
</gene>
<keyword evidence="6 10" id="KW-0812">Transmembrane</keyword>
<evidence type="ECO:0000313" key="13">
    <source>
        <dbReference type="EMBL" id="RBB42911.1"/>
    </source>
</evidence>
<proteinExistence type="predicted"/>
<keyword evidence="7 13" id="KW-0418">Kinase</keyword>
<evidence type="ECO:0000256" key="8">
    <source>
        <dbReference type="ARBA" id="ARBA00022989"/>
    </source>
</evidence>
<evidence type="ECO:0000259" key="12">
    <source>
        <dbReference type="PROSITE" id="PS50885"/>
    </source>
</evidence>
<dbReference type="EMBL" id="QMFZ01000001">
    <property type="protein sequence ID" value="RBB42911.1"/>
    <property type="molecule type" value="Genomic_DNA"/>
</dbReference>
<dbReference type="EC" id="2.7.13.3" evidence="3"/>
<evidence type="ECO:0000256" key="6">
    <source>
        <dbReference type="ARBA" id="ARBA00022692"/>
    </source>
</evidence>
<dbReference type="PROSITE" id="PS50885">
    <property type="entry name" value="HAMP"/>
    <property type="match status" value="1"/>
</dbReference>
<keyword evidence="8 10" id="KW-1133">Transmembrane helix</keyword>
<comment type="catalytic activity">
    <reaction evidence="1">
        <text>ATP + protein L-histidine = ADP + protein N-phospho-L-histidine.</text>
        <dbReference type="EC" id="2.7.13.3"/>
    </reaction>
</comment>
<feature type="transmembrane region" description="Helical" evidence="10">
    <location>
        <begin position="29"/>
        <end position="52"/>
    </location>
</feature>
<dbReference type="SUPFAM" id="SSF158472">
    <property type="entry name" value="HAMP domain-like"/>
    <property type="match status" value="1"/>
</dbReference>
<comment type="caution">
    <text evidence="13">The sequence shown here is derived from an EMBL/GenBank/DDBJ whole genome shotgun (WGS) entry which is preliminary data.</text>
</comment>
<dbReference type="InterPro" id="IPR036890">
    <property type="entry name" value="HATPase_C_sf"/>
</dbReference>
<evidence type="ECO:0000256" key="3">
    <source>
        <dbReference type="ARBA" id="ARBA00012438"/>
    </source>
</evidence>
<dbReference type="SMART" id="SM00387">
    <property type="entry name" value="HATPase_c"/>
    <property type="match status" value="1"/>
</dbReference>
<evidence type="ECO:0000256" key="1">
    <source>
        <dbReference type="ARBA" id="ARBA00000085"/>
    </source>
</evidence>
<dbReference type="Pfam" id="PF00672">
    <property type="entry name" value="HAMP"/>
    <property type="match status" value="1"/>
</dbReference>
<dbReference type="Proteomes" id="UP000252458">
    <property type="component" value="Unassembled WGS sequence"/>
</dbReference>
<keyword evidence="10" id="KW-0472">Membrane</keyword>
<dbReference type="CDD" id="cd00082">
    <property type="entry name" value="HisKA"/>
    <property type="match status" value="1"/>
</dbReference>
<sequence length="472" mass="51902">MAEFATLTSSTDHVPPAPKRRWYSSTFRLVSVYAVTFSISVMLLLGFIASIITHDMERETDVVIDWQMIYFDSLQDSQLAAAIQHRIEHERMHTNYYGLFTADGRHVAGDVLAMPDGIRPDRNGVTLDHTMTIAGDQVPPVVRTMAERRANGDVLVLGRDLTHILRIRAAIIQALVGGGLFCLGAGVVGGLILSVRQMRRLKEVRRITQRIAQGDLGQRLPIGGHDEIDLLSHLVNHMLEEVERLMNEVKGVCDGIAHDLRTPLAHVHTLLAHAAERADGLDDAALASLVARARNETDVLLSRFRAMLRIAEIGSLQRRGGFAELALEDLVTDVGQLFEPLADSRAIHFVVLVEPVARIHGDRALLFEALTNLLDNALKYTTSGDTVRLELHDTPSGPRIDVVDNGPGIAANEREAVLQHRYRSRRTGHLAGAGLGLSIVSTVVNVHDFTLRIGNAEPGTRVTIECWPRSLG</sequence>